<feature type="region of interest" description="Disordered" evidence="1">
    <location>
        <begin position="177"/>
        <end position="200"/>
    </location>
</feature>
<evidence type="ECO:0000256" key="1">
    <source>
        <dbReference type="SAM" id="MobiDB-lite"/>
    </source>
</evidence>
<dbReference type="STRING" id="485913.Krac_12438"/>
<organism evidence="3 4">
    <name type="scientific">Ktedonobacter racemifer DSM 44963</name>
    <dbReference type="NCBI Taxonomy" id="485913"/>
    <lineage>
        <taxon>Bacteria</taxon>
        <taxon>Bacillati</taxon>
        <taxon>Chloroflexota</taxon>
        <taxon>Ktedonobacteria</taxon>
        <taxon>Ktedonobacterales</taxon>
        <taxon>Ktedonobacteraceae</taxon>
        <taxon>Ktedonobacter</taxon>
    </lineage>
</organism>
<evidence type="ECO:0000313" key="3">
    <source>
        <dbReference type="EMBL" id="EFH90799.1"/>
    </source>
</evidence>
<dbReference type="Proteomes" id="UP000004508">
    <property type="component" value="Unassembled WGS sequence"/>
</dbReference>
<gene>
    <name evidence="3" type="ORF">Krac_12438</name>
</gene>
<dbReference type="EMBL" id="ADVG01000001">
    <property type="protein sequence ID" value="EFH90799.1"/>
    <property type="molecule type" value="Genomic_DNA"/>
</dbReference>
<dbReference type="AlphaFoldDB" id="D6TH57"/>
<sequence length="200" mass="22869">MLLWGVTLLIEVPFMIATYDLSSRKKRAAEARERGRETKEHDTFGAVVAWVCMAVVNITGQVAFLALVTNVAHTSDGANWIYFFIIVRVLGVLLGDAYIAFFLLPPETTITRVVRTMRAQQEGMKVLGEAAMERKREESKLMLDMQRDQNTINREKSEANFMNQFAQMNMENALEQQRAFLRSQRKREREDGYDPNTGGL</sequence>
<keyword evidence="4" id="KW-1185">Reference proteome</keyword>
<feature type="transmembrane region" description="Helical" evidence="2">
    <location>
        <begin position="43"/>
        <end position="68"/>
    </location>
</feature>
<evidence type="ECO:0000256" key="2">
    <source>
        <dbReference type="SAM" id="Phobius"/>
    </source>
</evidence>
<feature type="transmembrane region" description="Helical" evidence="2">
    <location>
        <begin position="80"/>
        <end position="104"/>
    </location>
</feature>
<dbReference type="RefSeq" id="WP_007908449.1">
    <property type="nucleotide sequence ID" value="NZ_ADVG01000001.1"/>
</dbReference>
<protein>
    <submittedName>
        <fullName evidence="3">Uncharacterized protein</fullName>
    </submittedName>
</protein>
<dbReference type="OrthoDB" id="10016686at2"/>
<keyword evidence="2" id="KW-0812">Transmembrane</keyword>
<accession>D6TH57</accession>
<reference evidence="3 4" key="1">
    <citation type="journal article" date="2011" name="Stand. Genomic Sci.">
        <title>Non-contiguous finished genome sequence and contextual data of the filamentous soil bacterium Ktedonobacter racemifer type strain (SOSP1-21).</title>
        <authorList>
            <person name="Chang Y.J."/>
            <person name="Land M."/>
            <person name="Hauser L."/>
            <person name="Chertkov O."/>
            <person name="Del Rio T.G."/>
            <person name="Nolan M."/>
            <person name="Copeland A."/>
            <person name="Tice H."/>
            <person name="Cheng J.F."/>
            <person name="Lucas S."/>
            <person name="Han C."/>
            <person name="Goodwin L."/>
            <person name="Pitluck S."/>
            <person name="Ivanova N."/>
            <person name="Ovchinikova G."/>
            <person name="Pati A."/>
            <person name="Chen A."/>
            <person name="Palaniappan K."/>
            <person name="Mavromatis K."/>
            <person name="Liolios K."/>
            <person name="Brettin T."/>
            <person name="Fiebig A."/>
            <person name="Rohde M."/>
            <person name="Abt B."/>
            <person name="Goker M."/>
            <person name="Detter J.C."/>
            <person name="Woyke T."/>
            <person name="Bristow J."/>
            <person name="Eisen J.A."/>
            <person name="Markowitz V."/>
            <person name="Hugenholtz P."/>
            <person name="Kyrpides N.C."/>
            <person name="Klenk H.P."/>
            <person name="Lapidus A."/>
        </authorList>
    </citation>
    <scope>NUCLEOTIDE SEQUENCE [LARGE SCALE GENOMIC DNA]</scope>
    <source>
        <strain evidence="4">DSM 44963</strain>
    </source>
</reference>
<keyword evidence="2" id="KW-1133">Transmembrane helix</keyword>
<dbReference type="InParanoid" id="D6TH57"/>
<proteinExistence type="predicted"/>
<comment type="caution">
    <text evidence="3">The sequence shown here is derived from an EMBL/GenBank/DDBJ whole genome shotgun (WGS) entry which is preliminary data.</text>
</comment>
<keyword evidence="2" id="KW-0472">Membrane</keyword>
<name>D6TH57_KTERA</name>
<evidence type="ECO:0000313" key="4">
    <source>
        <dbReference type="Proteomes" id="UP000004508"/>
    </source>
</evidence>
<feature type="transmembrane region" description="Helical" evidence="2">
    <location>
        <begin position="6"/>
        <end position="22"/>
    </location>
</feature>